<evidence type="ECO:0000256" key="1">
    <source>
        <dbReference type="SAM" id="MobiDB-lite"/>
    </source>
</evidence>
<dbReference type="OrthoDB" id="10030973at2759"/>
<protein>
    <submittedName>
        <fullName evidence="2">PiggyBac transposable element-derived protein 4-like</fullName>
    </submittedName>
</protein>
<name>A0A8J4WZ63_CLAMG</name>
<evidence type="ECO:0000313" key="3">
    <source>
        <dbReference type="Proteomes" id="UP000727407"/>
    </source>
</evidence>
<dbReference type="AlphaFoldDB" id="A0A8J4WZ63"/>
<organism evidence="2 3">
    <name type="scientific">Clarias magur</name>
    <name type="common">Asian catfish</name>
    <name type="synonym">Macropteronotus magur</name>
    <dbReference type="NCBI Taxonomy" id="1594786"/>
    <lineage>
        <taxon>Eukaryota</taxon>
        <taxon>Metazoa</taxon>
        <taxon>Chordata</taxon>
        <taxon>Craniata</taxon>
        <taxon>Vertebrata</taxon>
        <taxon>Euteleostomi</taxon>
        <taxon>Actinopterygii</taxon>
        <taxon>Neopterygii</taxon>
        <taxon>Teleostei</taxon>
        <taxon>Ostariophysi</taxon>
        <taxon>Siluriformes</taxon>
        <taxon>Clariidae</taxon>
        <taxon>Clarias</taxon>
    </lineage>
</organism>
<reference evidence="2" key="1">
    <citation type="submission" date="2020-07" db="EMBL/GenBank/DDBJ databases">
        <title>Clarias magur genome sequencing, assembly and annotation.</title>
        <authorList>
            <person name="Kushwaha B."/>
            <person name="Kumar R."/>
            <person name="Das P."/>
            <person name="Joshi C.G."/>
            <person name="Kumar D."/>
            <person name="Nagpure N.S."/>
            <person name="Pandey M."/>
            <person name="Agarwal S."/>
            <person name="Srivastava S."/>
            <person name="Singh M."/>
            <person name="Sahoo L."/>
            <person name="Jayasankar P."/>
            <person name="Meher P.K."/>
            <person name="Koringa P.G."/>
            <person name="Iquebal M.A."/>
            <person name="Das S.P."/>
            <person name="Bit A."/>
            <person name="Patnaik S."/>
            <person name="Patel N."/>
            <person name="Shah T.M."/>
            <person name="Hinsu A."/>
            <person name="Jena J.K."/>
        </authorList>
    </citation>
    <scope>NUCLEOTIDE SEQUENCE</scope>
    <source>
        <strain evidence="2">CIFAMagur01</strain>
        <tissue evidence="2">Testis</tissue>
    </source>
</reference>
<evidence type="ECO:0000313" key="2">
    <source>
        <dbReference type="EMBL" id="KAF5886336.1"/>
    </source>
</evidence>
<feature type="region of interest" description="Disordered" evidence="1">
    <location>
        <begin position="1"/>
        <end position="56"/>
    </location>
</feature>
<keyword evidence="3" id="KW-1185">Reference proteome</keyword>
<gene>
    <name evidence="2" type="ORF">DAT39_022538</name>
</gene>
<sequence length="56" mass="6479">MRRRFTGSQALDHIFSENEAEDTKQHSDTDEQVSEEEDIVEYLPEGTDTSDESDEE</sequence>
<dbReference type="Proteomes" id="UP000727407">
    <property type="component" value="Unassembled WGS sequence"/>
</dbReference>
<dbReference type="EMBL" id="QNUK01001186">
    <property type="protein sequence ID" value="KAF5886336.1"/>
    <property type="molecule type" value="Genomic_DNA"/>
</dbReference>
<proteinExistence type="predicted"/>
<comment type="caution">
    <text evidence="2">The sequence shown here is derived from an EMBL/GenBank/DDBJ whole genome shotgun (WGS) entry which is preliminary data.</text>
</comment>
<feature type="non-terminal residue" evidence="2">
    <location>
        <position position="56"/>
    </location>
</feature>
<feature type="compositionally biased region" description="Acidic residues" evidence="1">
    <location>
        <begin position="30"/>
        <end position="40"/>
    </location>
</feature>
<accession>A0A8J4WZ63</accession>